<organism evidence="1">
    <name type="scientific">Medicago truncatula</name>
    <name type="common">Barrel medic</name>
    <name type="synonym">Medicago tribuloides</name>
    <dbReference type="NCBI Taxonomy" id="3880"/>
    <lineage>
        <taxon>Eukaryota</taxon>
        <taxon>Viridiplantae</taxon>
        <taxon>Streptophyta</taxon>
        <taxon>Embryophyta</taxon>
        <taxon>Tracheophyta</taxon>
        <taxon>Spermatophyta</taxon>
        <taxon>Magnoliopsida</taxon>
        <taxon>eudicotyledons</taxon>
        <taxon>Gunneridae</taxon>
        <taxon>Pentapetalae</taxon>
        <taxon>rosids</taxon>
        <taxon>fabids</taxon>
        <taxon>Fabales</taxon>
        <taxon>Fabaceae</taxon>
        <taxon>Papilionoideae</taxon>
        <taxon>50 kb inversion clade</taxon>
        <taxon>NPAAA clade</taxon>
        <taxon>Hologalegina</taxon>
        <taxon>IRL clade</taxon>
        <taxon>Trifolieae</taxon>
        <taxon>Medicago</taxon>
    </lineage>
</organism>
<dbReference type="EMBL" id="BT051009">
    <property type="protein sequence ID" value="ACJ83675.1"/>
    <property type="molecule type" value="mRNA"/>
</dbReference>
<accession>B7FG58</accession>
<evidence type="ECO:0000313" key="1">
    <source>
        <dbReference type="EMBL" id="ACJ83675.1"/>
    </source>
</evidence>
<name>B7FG58_MEDTR</name>
<sequence>MVVTNYMSQFQYHFHLQMVAAFHFLIIPKFSCHSSPQANFSNSKLKLAFLSIKSRKQGANTT</sequence>
<reference evidence="1" key="1">
    <citation type="submission" date="2008-12" db="EMBL/GenBank/DDBJ databases">
        <title>Medicago truncatula full length cdna cloning project.</title>
        <authorList>
            <person name="Moskal W."/>
            <person name="Chan A."/>
            <person name="Cheung F."/>
            <person name="Xiao Y."/>
            <person name="Town C.D."/>
        </authorList>
    </citation>
    <scope>NUCLEOTIDE SEQUENCE</scope>
</reference>
<protein>
    <submittedName>
        <fullName evidence="1">Uncharacterized protein</fullName>
    </submittedName>
</protein>
<dbReference type="AlphaFoldDB" id="B7FG58"/>
<proteinExistence type="evidence at transcript level"/>